<evidence type="ECO:0000313" key="3">
    <source>
        <dbReference type="Proteomes" id="UP000288028"/>
    </source>
</evidence>
<reference evidence="2 3" key="1">
    <citation type="submission" date="2017-05" db="EMBL/GenBank/DDBJ databases">
        <title>Vagococcus spp. assemblies.</title>
        <authorList>
            <person name="Gulvik C.A."/>
        </authorList>
    </citation>
    <scope>NUCLEOTIDE SEQUENCE [LARGE SCALE GENOMIC DNA]</scope>
    <source>
        <strain evidence="2 3">SS1714</strain>
    </source>
</reference>
<dbReference type="Proteomes" id="UP000288028">
    <property type="component" value="Unassembled WGS sequence"/>
</dbReference>
<sequence>MDIRRIESNEIDQMVPLRDYCFSRKYTGDKLTDYINWTKHSTSTGAFSDGKLVGQMMSLPLSQQLYQHTFKMAGVGFVGVYPEFRSGGVMKQIIKESLKLMREEEQYVSVLGPFSVGYYRKMGWEVMFDSINYEIDMRDFPEIKLDSVPVFHRFDFNDWPKEKIQILYNEVAEMKHGWMFRDELWWERLELREADSYFVLVEDGFMRYRKSGTTFLMEDLVTKTYEAQKQLLHYITLHRSNFFKIQGVSSIHHPLNYFLTAVPCDRLVGNQFMGRIVDVEKTMSVVPVKTTTNCFYLNIQDPLCEWNDGLFKVENGKIERINDQVANDDVIIEISIQALSALFFGYKTIEELSYLNLIECSKESLNQFSETYQFQPVEIFDHF</sequence>
<dbReference type="SUPFAM" id="SSF55729">
    <property type="entry name" value="Acyl-CoA N-acyltransferases (Nat)"/>
    <property type="match status" value="1"/>
</dbReference>
<dbReference type="InterPro" id="IPR051554">
    <property type="entry name" value="Acetyltransferase_Eis"/>
</dbReference>
<dbReference type="SUPFAM" id="SSF55718">
    <property type="entry name" value="SCP-like"/>
    <property type="match status" value="1"/>
</dbReference>
<protein>
    <recommendedName>
        <fullName evidence="1">N-acetyltransferase domain-containing protein</fullName>
    </recommendedName>
</protein>
<accession>A0A430B3L4</accession>
<dbReference type="AlphaFoldDB" id="A0A430B3L4"/>
<proteinExistence type="predicted"/>
<dbReference type="GO" id="GO:0034069">
    <property type="term" value="F:aminoglycoside N-acetyltransferase activity"/>
    <property type="evidence" value="ECO:0007669"/>
    <property type="project" value="TreeGrafter"/>
</dbReference>
<keyword evidence="3" id="KW-1185">Reference proteome</keyword>
<dbReference type="Gene3D" id="3.40.630.30">
    <property type="match status" value="2"/>
</dbReference>
<dbReference type="EMBL" id="NGKB01000006">
    <property type="protein sequence ID" value="RSU14908.1"/>
    <property type="molecule type" value="Genomic_DNA"/>
</dbReference>
<dbReference type="Pfam" id="PF13530">
    <property type="entry name" value="SCP2_2"/>
    <property type="match status" value="1"/>
</dbReference>
<evidence type="ECO:0000313" key="2">
    <source>
        <dbReference type="EMBL" id="RSU14908.1"/>
    </source>
</evidence>
<feature type="domain" description="N-acetyltransferase" evidence="1">
    <location>
        <begin position="1"/>
        <end position="147"/>
    </location>
</feature>
<dbReference type="InterPro" id="IPR000182">
    <property type="entry name" value="GNAT_dom"/>
</dbReference>
<evidence type="ECO:0000259" key="1">
    <source>
        <dbReference type="PROSITE" id="PS51186"/>
    </source>
</evidence>
<name>A0A430B3L4_9ENTE</name>
<organism evidence="2 3">
    <name type="scientific">Vagococcus carniphilus</name>
    <dbReference type="NCBI Taxonomy" id="218144"/>
    <lineage>
        <taxon>Bacteria</taxon>
        <taxon>Bacillati</taxon>
        <taxon>Bacillota</taxon>
        <taxon>Bacilli</taxon>
        <taxon>Lactobacillales</taxon>
        <taxon>Enterococcaceae</taxon>
        <taxon>Vagococcus</taxon>
    </lineage>
</organism>
<dbReference type="InterPro" id="IPR041380">
    <property type="entry name" value="Acetyltransf_17"/>
</dbReference>
<dbReference type="InterPro" id="IPR036527">
    <property type="entry name" value="SCP2_sterol-bd_dom_sf"/>
</dbReference>
<dbReference type="Pfam" id="PF17668">
    <property type="entry name" value="Acetyltransf_17"/>
    <property type="match status" value="1"/>
</dbReference>
<dbReference type="InterPro" id="IPR025559">
    <property type="entry name" value="Eis_dom"/>
</dbReference>
<dbReference type="PANTHER" id="PTHR37817:SF1">
    <property type="entry name" value="N-ACETYLTRANSFERASE EIS"/>
    <property type="match status" value="1"/>
</dbReference>
<dbReference type="Gene3D" id="3.30.1050.10">
    <property type="entry name" value="SCP2 sterol-binding domain"/>
    <property type="match status" value="1"/>
</dbReference>
<dbReference type="GeneID" id="95579565"/>
<dbReference type="OrthoDB" id="9768284at2"/>
<dbReference type="GO" id="GO:0030649">
    <property type="term" value="P:aminoglycoside antibiotic catabolic process"/>
    <property type="evidence" value="ECO:0007669"/>
    <property type="project" value="TreeGrafter"/>
</dbReference>
<dbReference type="PROSITE" id="PS51186">
    <property type="entry name" value="GNAT"/>
    <property type="match status" value="1"/>
</dbReference>
<dbReference type="InterPro" id="IPR016181">
    <property type="entry name" value="Acyl_CoA_acyltransferase"/>
</dbReference>
<comment type="caution">
    <text evidence="2">The sequence shown here is derived from an EMBL/GenBank/DDBJ whole genome shotgun (WGS) entry which is preliminary data.</text>
</comment>
<dbReference type="RefSeq" id="WP_126793596.1">
    <property type="nucleotide sequence ID" value="NZ_CP060720.1"/>
</dbReference>
<dbReference type="PANTHER" id="PTHR37817">
    <property type="entry name" value="N-ACETYLTRANSFERASE EIS"/>
    <property type="match status" value="1"/>
</dbReference>
<dbReference type="Pfam" id="PF13527">
    <property type="entry name" value="Acetyltransf_9"/>
    <property type="match status" value="1"/>
</dbReference>
<gene>
    <name evidence="2" type="ORF">CBF28_07510</name>
</gene>